<evidence type="ECO:0000256" key="2">
    <source>
        <dbReference type="ARBA" id="ARBA00022490"/>
    </source>
</evidence>
<protein>
    <recommendedName>
        <fullName evidence="5">Spindle pole body component</fullName>
    </recommendedName>
</protein>
<dbReference type="KEGG" id="clus:A9F13_28g00264"/>
<evidence type="ECO:0000259" key="7">
    <source>
        <dbReference type="Pfam" id="PF17681"/>
    </source>
</evidence>
<comment type="caution">
    <text evidence="8">The sequence shown here is derived from an EMBL/GenBank/DDBJ whole genome shotgun (WGS) entry which is preliminary data.</text>
</comment>
<dbReference type="InterPro" id="IPR042241">
    <property type="entry name" value="GCP_C_sf"/>
</dbReference>
<dbReference type="GO" id="GO:0005816">
    <property type="term" value="C:spindle pole body"/>
    <property type="evidence" value="ECO:0007669"/>
    <property type="project" value="UniProtKB-ARBA"/>
</dbReference>
<dbReference type="GO" id="GO:0000930">
    <property type="term" value="C:gamma-tubulin complex"/>
    <property type="evidence" value="ECO:0007669"/>
    <property type="project" value="TreeGrafter"/>
</dbReference>
<feature type="domain" description="Gamma tubulin complex component protein N-terminal" evidence="7">
    <location>
        <begin position="32"/>
        <end position="392"/>
    </location>
</feature>
<dbReference type="PANTHER" id="PTHR19302">
    <property type="entry name" value="GAMMA TUBULIN COMPLEX PROTEIN"/>
    <property type="match status" value="1"/>
</dbReference>
<evidence type="ECO:0000256" key="5">
    <source>
        <dbReference type="RuleBase" id="RU363050"/>
    </source>
</evidence>
<keyword evidence="3 5" id="KW-0493">Microtubule</keyword>
<dbReference type="GO" id="GO:0005874">
    <property type="term" value="C:microtubule"/>
    <property type="evidence" value="ECO:0007669"/>
    <property type="project" value="UniProtKB-KW"/>
</dbReference>
<reference evidence="8 9" key="1">
    <citation type="submission" date="2017-04" db="EMBL/GenBank/DDBJ databases">
        <title>Draft genome of the yeast Clavispora lusitaniae type strain CBS 6936.</title>
        <authorList>
            <person name="Durrens P."/>
            <person name="Klopp C."/>
            <person name="Biteau N."/>
            <person name="Fitton-Ouhabi V."/>
            <person name="Dementhon K."/>
            <person name="Accoceberry I."/>
            <person name="Sherman D.J."/>
            <person name="Noel T."/>
        </authorList>
    </citation>
    <scope>NUCLEOTIDE SEQUENCE [LARGE SCALE GENOMIC DNA]</scope>
    <source>
        <strain evidence="8 9">CBS 6936</strain>
    </source>
</reference>
<comment type="similarity">
    <text evidence="1 5">Belongs to the TUBGCP family.</text>
</comment>
<evidence type="ECO:0000313" key="8">
    <source>
        <dbReference type="EMBL" id="OVF04327.1"/>
    </source>
</evidence>
<keyword evidence="4 5" id="KW-0206">Cytoskeleton</keyword>
<evidence type="ECO:0000256" key="4">
    <source>
        <dbReference type="ARBA" id="ARBA00023212"/>
    </source>
</evidence>
<evidence type="ECO:0000256" key="1">
    <source>
        <dbReference type="ARBA" id="ARBA00010337"/>
    </source>
</evidence>
<dbReference type="Pfam" id="PF17681">
    <property type="entry name" value="GCP_N_terminal"/>
    <property type="match status" value="1"/>
</dbReference>
<evidence type="ECO:0000256" key="3">
    <source>
        <dbReference type="ARBA" id="ARBA00022701"/>
    </source>
</evidence>
<gene>
    <name evidence="8" type="ORF">A9F13_28g00264</name>
</gene>
<dbReference type="InterPro" id="IPR007259">
    <property type="entry name" value="GCP"/>
</dbReference>
<organism evidence="8 9">
    <name type="scientific">Clavispora lusitaniae</name>
    <name type="common">Candida lusitaniae</name>
    <dbReference type="NCBI Taxonomy" id="36911"/>
    <lineage>
        <taxon>Eukaryota</taxon>
        <taxon>Fungi</taxon>
        <taxon>Dikarya</taxon>
        <taxon>Ascomycota</taxon>
        <taxon>Saccharomycotina</taxon>
        <taxon>Pichiomycetes</taxon>
        <taxon>Metschnikowiaceae</taxon>
        <taxon>Clavispora</taxon>
    </lineage>
</organism>
<keyword evidence="2 5" id="KW-0963">Cytoplasm</keyword>
<proteinExistence type="inferred from homology"/>
<dbReference type="Gene3D" id="1.20.120.1900">
    <property type="entry name" value="Gamma-tubulin complex, C-terminal domain"/>
    <property type="match status" value="1"/>
</dbReference>
<dbReference type="EMBL" id="LYUB02000028">
    <property type="protein sequence ID" value="OVF04327.1"/>
    <property type="molecule type" value="Genomic_DNA"/>
</dbReference>
<dbReference type="GO" id="GO:0000278">
    <property type="term" value="P:mitotic cell cycle"/>
    <property type="evidence" value="ECO:0007669"/>
    <property type="project" value="TreeGrafter"/>
</dbReference>
<sequence length="841" mass="96847">MERTTNRISFLPIIRNQLSEAADLQTQQCAIIKDVLLGLLGYEGTYVRFSDKFNPDLLHDRIHGPDHKIAKHIDVSLKAITKKLLRYGKYIYGLKSFSEVYNQPRFGRVNQKLCSEIVILIKQYKETVLNFEESFKFNPSFTLNQMSNEMSLKLSDRISHLYEIIIAVHTESEGRNYALREATSSATMSSTSSRTANFDSFLQTIKNDIHLMGPIDVSTDTNSFEVCKGGLVLQIIQNRMNQFSGDAVSFSFLSRVFDAVSKDYIYSLNLWLSRGEVDDPFEEFFVKKNNLPSNIFYSNIEKYWDELYVIKLDGIIDQFASKDLQMKVLLTGKYLSILKQSTGVASLDHIFDTISGTLIPHPIESLHAPDITLKILQYYKRANNLLLKLLFEGYNFTSLMENIHQIFLLKDSYKIDIFLDRSFHDLARNKYHTSITKTIKCYNDIFLLDKKKSHVSEVQQDTWRRSCSINDVLRLCETFNFDSTSFYDMARDIINIKSIDTDNTQGNESASSAIKKIVRKSLQRRQLSSAEMHDRSSSVSIDNLAIVGANIDLELPFPLGLIVGENSVFEYQLLFKLQMILKFASKSMDESWKDINLSTVWKYKGFSSPVRKMILRCRSLNARMKNFMNEIQNYINFSITDPNYLSLVESLKKLESSIRSEKQNSTLVNRVESIHLLRRHRHKNSSVFDEKIVASGHGQASLGNIKKYDSCDVYEMTQKIGTYLNNIVRDSMVTSDKLLSCIKVLLDCIIHFAITVSRLKKTLISMDEHLLRSFAKDFPEKFSKIEFNESLVNSRIAGLNEVLTKHWRKFNNSLMVFIEALKEVASENSSFFSLIERLQVI</sequence>
<name>A0AA91PV21_CLALS</name>
<dbReference type="PANTHER" id="PTHR19302:SF33">
    <property type="entry name" value="GAMMA-TUBULIN COMPLEX COMPONENT 5"/>
    <property type="match status" value="1"/>
</dbReference>
<feature type="domain" description="Gamma tubulin complex component C-terminal" evidence="6">
    <location>
        <begin position="540"/>
        <end position="838"/>
    </location>
</feature>
<dbReference type="Proteomes" id="UP000195602">
    <property type="component" value="Unassembled WGS sequence"/>
</dbReference>
<dbReference type="InterPro" id="IPR040457">
    <property type="entry name" value="GCP_C"/>
</dbReference>
<dbReference type="GO" id="GO:0031122">
    <property type="term" value="P:cytoplasmic microtubule organization"/>
    <property type="evidence" value="ECO:0007669"/>
    <property type="project" value="TreeGrafter"/>
</dbReference>
<dbReference type="InterPro" id="IPR041470">
    <property type="entry name" value="GCP_N"/>
</dbReference>
<evidence type="ECO:0000313" key="9">
    <source>
        <dbReference type="Proteomes" id="UP000195602"/>
    </source>
</evidence>
<comment type="subcellular location">
    <subcellularLocation>
        <location evidence="5">Cytoplasm</location>
        <location evidence="5">Cytoskeleton</location>
        <location evidence="5">Microtubule organizing center</location>
    </subcellularLocation>
</comment>
<evidence type="ECO:0000259" key="6">
    <source>
        <dbReference type="Pfam" id="PF04130"/>
    </source>
</evidence>
<dbReference type="GO" id="GO:0051225">
    <property type="term" value="P:spindle assembly"/>
    <property type="evidence" value="ECO:0007669"/>
    <property type="project" value="TreeGrafter"/>
</dbReference>
<accession>A0AA91PV21</accession>
<dbReference type="GO" id="GO:0007020">
    <property type="term" value="P:microtubule nucleation"/>
    <property type="evidence" value="ECO:0007669"/>
    <property type="project" value="InterPro"/>
</dbReference>
<dbReference type="AlphaFoldDB" id="A0AA91PV21"/>
<dbReference type="GO" id="GO:0043015">
    <property type="term" value="F:gamma-tubulin binding"/>
    <property type="evidence" value="ECO:0007669"/>
    <property type="project" value="InterPro"/>
</dbReference>
<dbReference type="GO" id="GO:0051321">
    <property type="term" value="P:meiotic cell cycle"/>
    <property type="evidence" value="ECO:0007669"/>
    <property type="project" value="TreeGrafter"/>
</dbReference>
<dbReference type="Pfam" id="PF04130">
    <property type="entry name" value="GCP_C_terminal"/>
    <property type="match status" value="1"/>
</dbReference>
<dbReference type="GO" id="GO:0051011">
    <property type="term" value="F:microtubule minus-end binding"/>
    <property type="evidence" value="ECO:0007669"/>
    <property type="project" value="TreeGrafter"/>
</dbReference>
<dbReference type="GO" id="GO:0000922">
    <property type="term" value="C:spindle pole"/>
    <property type="evidence" value="ECO:0007669"/>
    <property type="project" value="InterPro"/>
</dbReference>